<name>A0A151GIY2_DRECN</name>
<dbReference type="Proteomes" id="UP000076580">
    <property type="component" value="Chromosome 02"/>
</dbReference>
<dbReference type="GeneID" id="63716698"/>
<gene>
    <name evidence="3" type="ORF">DCS_04055</name>
</gene>
<proteinExistence type="predicted"/>
<comment type="caution">
    <text evidence="3">The sequence shown here is derived from an EMBL/GenBank/DDBJ whole genome shotgun (WGS) entry which is preliminary data.</text>
</comment>
<evidence type="ECO:0000259" key="2">
    <source>
        <dbReference type="Pfam" id="PF20233"/>
    </source>
</evidence>
<dbReference type="RefSeq" id="XP_040656400.1">
    <property type="nucleotide sequence ID" value="XM_040801367.1"/>
</dbReference>
<dbReference type="STRING" id="98403.A0A151GIY2"/>
<accession>A0A151GIY2</accession>
<organism evidence="3 4">
    <name type="scientific">Drechmeria coniospora</name>
    <name type="common">Nematophagous fungus</name>
    <name type="synonym">Meria coniospora</name>
    <dbReference type="NCBI Taxonomy" id="98403"/>
    <lineage>
        <taxon>Eukaryota</taxon>
        <taxon>Fungi</taxon>
        <taxon>Dikarya</taxon>
        <taxon>Ascomycota</taxon>
        <taxon>Pezizomycotina</taxon>
        <taxon>Sordariomycetes</taxon>
        <taxon>Hypocreomycetidae</taxon>
        <taxon>Hypocreales</taxon>
        <taxon>Ophiocordycipitaceae</taxon>
        <taxon>Drechmeria</taxon>
    </lineage>
</organism>
<dbReference type="EMBL" id="LAYC01000002">
    <property type="protein sequence ID" value="KYK57048.1"/>
    <property type="molecule type" value="Genomic_DNA"/>
</dbReference>
<dbReference type="AlphaFoldDB" id="A0A151GIY2"/>
<feature type="domain" description="DUF6590" evidence="2">
    <location>
        <begin position="253"/>
        <end position="403"/>
    </location>
</feature>
<dbReference type="Pfam" id="PF20233">
    <property type="entry name" value="DUF6590"/>
    <property type="match status" value="1"/>
</dbReference>
<protein>
    <recommendedName>
        <fullName evidence="2">DUF6590 domain-containing protein</fullName>
    </recommendedName>
</protein>
<feature type="compositionally biased region" description="Polar residues" evidence="1">
    <location>
        <begin position="84"/>
        <end position="93"/>
    </location>
</feature>
<evidence type="ECO:0000313" key="4">
    <source>
        <dbReference type="Proteomes" id="UP000076580"/>
    </source>
</evidence>
<dbReference type="InParanoid" id="A0A151GIY2"/>
<dbReference type="InterPro" id="IPR046497">
    <property type="entry name" value="DUF6590"/>
</dbReference>
<feature type="compositionally biased region" description="Basic residues" evidence="1">
    <location>
        <begin position="100"/>
        <end position="109"/>
    </location>
</feature>
<dbReference type="PANTHER" id="PTHR35391">
    <property type="entry name" value="C2H2-TYPE DOMAIN-CONTAINING PROTEIN-RELATED"/>
    <property type="match status" value="1"/>
</dbReference>
<dbReference type="PANTHER" id="PTHR35391:SF5">
    <property type="entry name" value="DUF6590 DOMAIN-CONTAINING PROTEIN"/>
    <property type="match status" value="1"/>
</dbReference>
<sequence>MHKHKEKSKSEAAWSAWSEWVWDGTRSSYYRVRQDANGRALSQLVSCNLDYEWNMPQTTPRDVEQLTDDFRKLSPGYLSYDTQGTGEYTVSSGSKDRRAGKSKFKGKHRTHDDSVGDDVATCHPYDELASYSQQPYAYDAQQYSYFQPPEEYYSQLSQGSRAVDSYAHDSPAYYVPSEVHSNEEDEEERMRETMAARVVGLYDVHDGSGESSTSAHVKHYDDYEGPPTPKAHLSAEGEFYEVLDPRYRLEHSSRFQPGEVIFKVHWSEPQGSGNEHAPSVSDKQEIQNRFGTKFFVGFRRFVVVANDHGHSTCVPVLTYGGKGCKKKGVKPAKHGIIHERGHKARLLDGEPKLGFPPVRVEITEEGEALTKDSRVNYSKLVTVEHNVKVFFIGAVIQSDFENVQAAVNRCWMEKSHYKRRSR</sequence>
<reference evidence="3 4" key="1">
    <citation type="journal article" date="2016" name="Sci. Rep.">
        <title>Insights into Adaptations to a Near-Obligate Nematode Endoparasitic Lifestyle from the Finished Genome of Drechmeria coniospora.</title>
        <authorList>
            <person name="Zhang L."/>
            <person name="Zhou Z."/>
            <person name="Guo Q."/>
            <person name="Fokkens L."/>
            <person name="Miskei M."/>
            <person name="Pocsi I."/>
            <person name="Zhang W."/>
            <person name="Chen M."/>
            <person name="Wang L."/>
            <person name="Sun Y."/>
            <person name="Donzelli B.G."/>
            <person name="Gibson D.M."/>
            <person name="Nelson D.R."/>
            <person name="Luo J.G."/>
            <person name="Rep M."/>
            <person name="Liu H."/>
            <person name="Yang S."/>
            <person name="Wang J."/>
            <person name="Krasnoff S.B."/>
            <person name="Xu Y."/>
            <person name="Molnar I."/>
            <person name="Lin M."/>
        </authorList>
    </citation>
    <scope>NUCLEOTIDE SEQUENCE [LARGE SCALE GENOMIC DNA]</scope>
    <source>
        <strain evidence="3 4">ARSEF 6962</strain>
    </source>
</reference>
<evidence type="ECO:0000313" key="3">
    <source>
        <dbReference type="EMBL" id="KYK57048.1"/>
    </source>
</evidence>
<keyword evidence="4" id="KW-1185">Reference proteome</keyword>
<feature type="region of interest" description="Disordered" evidence="1">
    <location>
        <begin position="84"/>
        <end position="115"/>
    </location>
</feature>
<evidence type="ECO:0000256" key="1">
    <source>
        <dbReference type="SAM" id="MobiDB-lite"/>
    </source>
</evidence>